<dbReference type="Proteomes" id="UP000653099">
    <property type="component" value="Unassembled WGS sequence"/>
</dbReference>
<feature type="transmembrane region" description="Helical" evidence="1">
    <location>
        <begin position="245"/>
        <end position="265"/>
    </location>
</feature>
<feature type="transmembrane region" description="Helical" evidence="1">
    <location>
        <begin position="349"/>
        <end position="372"/>
    </location>
</feature>
<accession>A0A830EMX2</accession>
<feature type="transmembrane region" description="Helical" evidence="1">
    <location>
        <begin position="277"/>
        <end position="300"/>
    </location>
</feature>
<dbReference type="RefSeq" id="WP_188786567.1">
    <property type="nucleotide sequence ID" value="NZ_BMOC01000006.1"/>
</dbReference>
<keyword evidence="1" id="KW-1133">Transmembrane helix</keyword>
<feature type="transmembrane region" description="Helical" evidence="1">
    <location>
        <begin position="88"/>
        <end position="107"/>
    </location>
</feature>
<name>A0A830EMX2_9EURY</name>
<feature type="transmembrane region" description="Helical" evidence="1">
    <location>
        <begin position="408"/>
        <end position="428"/>
    </location>
</feature>
<evidence type="ECO:0000313" key="3">
    <source>
        <dbReference type="Proteomes" id="UP000653099"/>
    </source>
</evidence>
<keyword evidence="1" id="KW-0472">Membrane</keyword>
<feature type="transmembrane region" description="Helical" evidence="1">
    <location>
        <begin position="470"/>
        <end position="487"/>
    </location>
</feature>
<feature type="transmembrane region" description="Helical" evidence="1">
    <location>
        <begin position="320"/>
        <end position="337"/>
    </location>
</feature>
<keyword evidence="3" id="KW-1185">Reference proteome</keyword>
<gene>
    <name evidence="2" type="ORF">GCM10008995_12840</name>
</gene>
<evidence type="ECO:0000256" key="1">
    <source>
        <dbReference type="SAM" id="Phobius"/>
    </source>
</evidence>
<protein>
    <submittedName>
        <fullName evidence="2">Uncharacterized protein</fullName>
    </submittedName>
</protein>
<comment type="caution">
    <text evidence="2">The sequence shown here is derived from an EMBL/GenBank/DDBJ whole genome shotgun (WGS) entry which is preliminary data.</text>
</comment>
<reference evidence="2" key="2">
    <citation type="submission" date="2020-09" db="EMBL/GenBank/DDBJ databases">
        <authorList>
            <person name="Sun Q."/>
            <person name="Ohkuma M."/>
        </authorList>
    </citation>
    <scope>NUCLEOTIDE SEQUENCE</scope>
    <source>
        <strain evidence="2">JCM 14359</strain>
    </source>
</reference>
<dbReference type="PROSITE" id="PS51257">
    <property type="entry name" value="PROKAR_LIPOPROTEIN"/>
    <property type="match status" value="1"/>
</dbReference>
<dbReference type="AlphaFoldDB" id="A0A830EMX2"/>
<sequence length="531" mass="55282">MLGSWTKGQLTPVFSLACFEVVWRAVIELAGAADVVLLPIGGVLFFNEVLNAGAFGRLLGLVLLGIATFQTLPEVFPERYIDWGNDVVVRVVVAGGVVAVASLFNGLVGQLPFLDGGPFRPGTTVLTLIGVSAVAGLLTTDLRTRFVPQIQLFPTYIRYRPLPGIDTVERPTVGIIVSRVLLILAFGGLALAVVVRLYPLPELFIIAVTVYEGLSGPATVRTDIAEGFLAGLRAVWAGPRGVLGVSYGIGSLLVVVWIDVAYLAGLANRAAVVADPVTLLVFAATLGVGTVHAATGIVRLLELLPAAVGDDSAPTVDKPVIPGLLLPAAALFAWFEYVRGGSDATSYSLMATGPELGVAVVLAAVATVPLVFPPKGPHLPMSGYPRIALAPSLSVGLWGAALPGNNQIAGLVTGLYALVMLSLSPFLGLEAFRLDRYGAFGDWFAGVLSGTALSRVGAPGERVFDLLAEVCLAVVVFVVAGVLSLVFRDAPNVGSVAIATVMIPAAAAAVFRAMLLPFYTPEVIVDRLGSW</sequence>
<organism evidence="2 3">
    <name type="scientific">Halobellus salinus</name>
    <dbReference type="NCBI Taxonomy" id="931585"/>
    <lineage>
        <taxon>Archaea</taxon>
        <taxon>Methanobacteriati</taxon>
        <taxon>Methanobacteriota</taxon>
        <taxon>Stenosarchaea group</taxon>
        <taxon>Halobacteria</taxon>
        <taxon>Halobacteriales</taxon>
        <taxon>Haloferacaceae</taxon>
        <taxon>Halobellus</taxon>
    </lineage>
</organism>
<feature type="transmembrane region" description="Helical" evidence="1">
    <location>
        <begin position="119"/>
        <end position="138"/>
    </location>
</feature>
<evidence type="ECO:0000313" key="2">
    <source>
        <dbReference type="EMBL" id="GGJ04435.1"/>
    </source>
</evidence>
<dbReference type="EMBL" id="BMOC01000006">
    <property type="protein sequence ID" value="GGJ04435.1"/>
    <property type="molecule type" value="Genomic_DNA"/>
</dbReference>
<keyword evidence="1" id="KW-0812">Transmembrane</keyword>
<feature type="transmembrane region" description="Helical" evidence="1">
    <location>
        <begin position="493"/>
        <end position="511"/>
    </location>
</feature>
<feature type="transmembrane region" description="Helical" evidence="1">
    <location>
        <begin position="440"/>
        <end position="458"/>
    </location>
</feature>
<feature type="transmembrane region" description="Helical" evidence="1">
    <location>
        <begin position="21"/>
        <end position="46"/>
    </location>
</feature>
<reference evidence="2" key="1">
    <citation type="journal article" date="2014" name="Int. J. Syst. Evol. Microbiol.">
        <title>Complete genome sequence of Corynebacterium casei LMG S-19264T (=DSM 44701T), isolated from a smear-ripened cheese.</title>
        <authorList>
            <consortium name="US DOE Joint Genome Institute (JGI-PGF)"/>
            <person name="Walter F."/>
            <person name="Albersmeier A."/>
            <person name="Kalinowski J."/>
            <person name="Ruckert C."/>
        </authorList>
    </citation>
    <scope>NUCLEOTIDE SEQUENCE</scope>
    <source>
        <strain evidence="2">JCM 14359</strain>
    </source>
</reference>
<feature type="transmembrane region" description="Helical" evidence="1">
    <location>
        <begin position="58"/>
        <end position="76"/>
    </location>
</feature>
<proteinExistence type="predicted"/>
<feature type="transmembrane region" description="Helical" evidence="1">
    <location>
        <begin position="180"/>
        <end position="198"/>
    </location>
</feature>